<sequence>MEKAEDSPHRDLVLGVYVITFVAGVPANLLALVAFTRKVRQKPTPIDILLLNLTVSDLIFLAFLPFKMKEAADDMAWNMPYFLCPLSGFLFYTTIYNSVFFLTAISVERYLGVAFPIKYKLKRRPVYAMAASVVFWALSMSHCSIVYIMQYFKHTNSSQTKPFEHDT</sequence>
<dbReference type="Proteomes" id="UP001152622">
    <property type="component" value="Chromosome 15"/>
</dbReference>
<proteinExistence type="predicted"/>
<keyword evidence="4 5" id="KW-0472">Membrane</keyword>
<name>A0A9Q1ELK1_SYNKA</name>
<feature type="transmembrane region" description="Helical" evidence="5">
    <location>
        <begin position="48"/>
        <end position="66"/>
    </location>
</feature>
<dbReference type="PRINTS" id="PR00237">
    <property type="entry name" value="GPCRRHODOPSN"/>
</dbReference>
<evidence type="ECO:0000256" key="4">
    <source>
        <dbReference type="ARBA" id="ARBA00023136"/>
    </source>
</evidence>
<protein>
    <recommendedName>
        <fullName evidence="6">G-protein coupled receptors family 1 profile domain-containing protein</fullName>
    </recommendedName>
</protein>
<dbReference type="EMBL" id="JAINUF010000015">
    <property type="protein sequence ID" value="KAJ8341033.1"/>
    <property type="molecule type" value="Genomic_DNA"/>
</dbReference>
<dbReference type="InterPro" id="IPR000276">
    <property type="entry name" value="GPCR_Rhodpsn"/>
</dbReference>
<evidence type="ECO:0000256" key="2">
    <source>
        <dbReference type="ARBA" id="ARBA00022692"/>
    </source>
</evidence>
<evidence type="ECO:0000256" key="3">
    <source>
        <dbReference type="ARBA" id="ARBA00022989"/>
    </source>
</evidence>
<dbReference type="SUPFAM" id="SSF81321">
    <property type="entry name" value="Family A G protein-coupled receptor-like"/>
    <property type="match status" value="1"/>
</dbReference>
<dbReference type="PROSITE" id="PS50262">
    <property type="entry name" value="G_PROTEIN_RECEP_F1_2"/>
    <property type="match status" value="1"/>
</dbReference>
<dbReference type="GO" id="GO:0004930">
    <property type="term" value="F:G protein-coupled receptor activity"/>
    <property type="evidence" value="ECO:0007669"/>
    <property type="project" value="InterPro"/>
</dbReference>
<organism evidence="7 8">
    <name type="scientific">Synaphobranchus kaupii</name>
    <name type="common">Kaup's arrowtooth eel</name>
    <dbReference type="NCBI Taxonomy" id="118154"/>
    <lineage>
        <taxon>Eukaryota</taxon>
        <taxon>Metazoa</taxon>
        <taxon>Chordata</taxon>
        <taxon>Craniata</taxon>
        <taxon>Vertebrata</taxon>
        <taxon>Euteleostomi</taxon>
        <taxon>Actinopterygii</taxon>
        <taxon>Neopterygii</taxon>
        <taxon>Teleostei</taxon>
        <taxon>Anguilliformes</taxon>
        <taxon>Synaphobranchidae</taxon>
        <taxon>Synaphobranchus</taxon>
    </lineage>
</organism>
<keyword evidence="2 5" id="KW-0812">Transmembrane</keyword>
<dbReference type="Gene3D" id="1.20.1070.10">
    <property type="entry name" value="Rhodopsin 7-helix transmembrane proteins"/>
    <property type="match status" value="1"/>
</dbReference>
<reference evidence="7" key="1">
    <citation type="journal article" date="2023" name="Science">
        <title>Genome structures resolve the early diversification of teleost fishes.</title>
        <authorList>
            <person name="Parey E."/>
            <person name="Louis A."/>
            <person name="Montfort J."/>
            <person name="Bouchez O."/>
            <person name="Roques C."/>
            <person name="Iampietro C."/>
            <person name="Lluch J."/>
            <person name="Castinel A."/>
            <person name="Donnadieu C."/>
            <person name="Desvignes T."/>
            <person name="Floi Bucao C."/>
            <person name="Jouanno E."/>
            <person name="Wen M."/>
            <person name="Mejri S."/>
            <person name="Dirks R."/>
            <person name="Jansen H."/>
            <person name="Henkel C."/>
            <person name="Chen W.J."/>
            <person name="Zahm M."/>
            <person name="Cabau C."/>
            <person name="Klopp C."/>
            <person name="Thompson A.W."/>
            <person name="Robinson-Rechavi M."/>
            <person name="Braasch I."/>
            <person name="Lecointre G."/>
            <person name="Bobe J."/>
            <person name="Postlethwait J.H."/>
            <person name="Berthelot C."/>
            <person name="Roest Crollius H."/>
            <person name="Guiguen Y."/>
        </authorList>
    </citation>
    <scope>NUCLEOTIDE SEQUENCE</scope>
    <source>
        <strain evidence="7">WJC10195</strain>
    </source>
</reference>
<evidence type="ECO:0000313" key="7">
    <source>
        <dbReference type="EMBL" id="KAJ8341033.1"/>
    </source>
</evidence>
<dbReference type="PANTHER" id="PTHR45822:SF8">
    <property type="entry name" value="FREE FATTY ACID RECEPTOR 3-RELATED"/>
    <property type="match status" value="1"/>
</dbReference>
<dbReference type="OrthoDB" id="5961208at2759"/>
<dbReference type="GO" id="GO:0005886">
    <property type="term" value="C:plasma membrane"/>
    <property type="evidence" value="ECO:0007669"/>
    <property type="project" value="TreeGrafter"/>
</dbReference>
<comment type="subcellular location">
    <subcellularLocation>
        <location evidence="1">Membrane</location>
    </subcellularLocation>
</comment>
<feature type="transmembrane region" description="Helical" evidence="5">
    <location>
        <begin position="126"/>
        <end position="149"/>
    </location>
</feature>
<dbReference type="Pfam" id="PF00001">
    <property type="entry name" value="7tm_1"/>
    <property type="match status" value="1"/>
</dbReference>
<feature type="non-terminal residue" evidence="7">
    <location>
        <position position="167"/>
    </location>
</feature>
<dbReference type="PRINTS" id="PR01157">
    <property type="entry name" value="P2YPURNOCPTR"/>
</dbReference>
<dbReference type="AlphaFoldDB" id="A0A9Q1ELK1"/>
<evidence type="ECO:0000259" key="6">
    <source>
        <dbReference type="PROSITE" id="PS50262"/>
    </source>
</evidence>
<evidence type="ECO:0000256" key="5">
    <source>
        <dbReference type="SAM" id="Phobius"/>
    </source>
</evidence>
<dbReference type="InterPro" id="IPR017452">
    <property type="entry name" value="GPCR_Rhodpsn_7TM"/>
</dbReference>
<dbReference type="GO" id="GO:0071398">
    <property type="term" value="P:cellular response to fatty acid"/>
    <property type="evidence" value="ECO:0007669"/>
    <property type="project" value="TreeGrafter"/>
</dbReference>
<evidence type="ECO:0000256" key="1">
    <source>
        <dbReference type="ARBA" id="ARBA00004370"/>
    </source>
</evidence>
<keyword evidence="8" id="KW-1185">Reference proteome</keyword>
<evidence type="ECO:0000313" key="8">
    <source>
        <dbReference type="Proteomes" id="UP001152622"/>
    </source>
</evidence>
<dbReference type="PANTHER" id="PTHR45822">
    <property type="entry name" value="FREE FATTY ACID RECEPTOR 2-RELATED"/>
    <property type="match status" value="1"/>
</dbReference>
<gene>
    <name evidence="7" type="ORF">SKAU_G00333240</name>
</gene>
<feature type="transmembrane region" description="Helical" evidence="5">
    <location>
        <begin position="86"/>
        <end position="105"/>
    </location>
</feature>
<feature type="domain" description="G-protein coupled receptors family 1 profile" evidence="6">
    <location>
        <begin position="27"/>
        <end position="167"/>
    </location>
</feature>
<keyword evidence="3 5" id="KW-1133">Transmembrane helix</keyword>
<accession>A0A9Q1ELK1</accession>
<comment type="caution">
    <text evidence="7">The sequence shown here is derived from an EMBL/GenBank/DDBJ whole genome shotgun (WGS) entry which is preliminary data.</text>
</comment>
<feature type="transmembrane region" description="Helical" evidence="5">
    <location>
        <begin position="12"/>
        <end position="36"/>
    </location>
</feature>